<dbReference type="Pfam" id="PF06114">
    <property type="entry name" value="Peptidase_M78"/>
    <property type="match status" value="1"/>
</dbReference>
<keyword evidence="5" id="KW-1185">Reference proteome</keyword>
<protein>
    <submittedName>
        <fullName evidence="4">Helix-turn-helix domain-containing protein</fullName>
    </submittedName>
</protein>
<dbReference type="PROSITE" id="PS50943">
    <property type="entry name" value="HTH_CROC1"/>
    <property type="match status" value="1"/>
</dbReference>
<evidence type="ECO:0000259" key="3">
    <source>
        <dbReference type="PROSITE" id="PS50943"/>
    </source>
</evidence>
<dbReference type="InterPro" id="IPR001387">
    <property type="entry name" value="Cro/C1-type_HTH"/>
</dbReference>
<dbReference type="InterPro" id="IPR050807">
    <property type="entry name" value="TransReg_Diox_bact_type"/>
</dbReference>
<dbReference type="InterPro" id="IPR010359">
    <property type="entry name" value="IrrE_HExxH"/>
</dbReference>
<dbReference type="Gene3D" id="1.10.260.40">
    <property type="entry name" value="lambda repressor-like DNA-binding domains"/>
    <property type="match status" value="1"/>
</dbReference>
<accession>A0ABY5YVY9</accession>
<dbReference type="SMART" id="SM00530">
    <property type="entry name" value="HTH_XRE"/>
    <property type="match status" value="1"/>
</dbReference>
<organism evidence="4 5">
    <name type="scientific">Dactylosporangium roseum</name>
    <dbReference type="NCBI Taxonomy" id="47989"/>
    <lineage>
        <taxon>Bacteria</taxon>
        <taxon>Bacillati</taxon>
        <taxon>Actinomycetota</taxon>
        <taxon>Actinomycetes</taxon>
        <taxon>Micromonosporales</taxon>
        <taxon>Micromonosporaceae</taxon>
        <taxon>Dactylosporangium</taxon>
    </lineage>
</organism>
<sequence length="550" mass="61125">MPDQRVSVFHCPASPHASRPRSVRAVISNHLRVAARQRRGGFPRGTPPHARHRGRIGRISSVGRRAELPPGLESDLRLVGRRIRHERRARRLTLAELASAVGSSPSHLSQVENGRRQPTLRLLAAIAAAFRLSADELLRPEPPSRRAALEIAVEEAQAEPAYRALGLPPLRPGRRVPTAALEHISGLYDALRRRSERSASTPEEARTANRRLRDEMRERGNYFPAVEAHAARILDAVGYGGTGALSQRVLLDLAAHCGFRLRYLRDLPRSVRSVADLRHRRIYLTQGSWTGGHDTRSVLLQTLAAFVLGHGTPDGFADYLRQRTEANYFAAAVLVPERAAVALLRHAKDDRSLAVEDVRDVFSVSYEMAAHRFTNLATRHLDLPVHFVRADEDGRIYKAYENDGVAFPADADGAIEGQRACRQWAARRVFRSARGYPGLEQYTDTPTGTYWCSSRDVGEGFAVTVGVPFRESKWFRGRETTERRTSRCPDPSCCARPPADLAARWDRLARPSARAQSHVLAVLPPGAFPGVDLTEVYEFLDRHATDAGDP</sequence>
<dbReference type="EMBL" id="CP073721">
    <property type="protein sequence ID" value="UWZ33911.1"/>
    <property type="molecule type" value="Genomic_DNA"/>
</dbReference>
<evidence type="ECO:0000313" key="5">
    <source>
        <dbReference type="Proteomes" id="UP001058271"/>
    </source>
</evidence>
<reference evidence="4" key="1">
    <citation type="submission" date="2021-04" db="EMBL/GenBank/DDBJ databases">
        <title>Biosynthetic gene clusters of Dactylosporangioum roseum.</title>
        <authorList>
            <person name="Hartkoorn R.C."/>
            <person name="Beaudoing E."/>
            <person name="Hot D."/>
            <person name="Moureu S."/>
        </authorList>
    </citation>
    <scope>NUCLEOTIDE SEQUENCE</scope>
    <source>
        <strain evidence="4">NRRL B-16295</strain>
    </source>
</reference>
<dbReference type="InterPro" id="IPR010982">
    <property type="entry name" value="Lambda_DNA-bd_dom_sf"/>
</dbReference>
<dbReference type="PANTHER" id="PTHR46797">
    <property type="entry name" value="HTH-TYPE TRANSCRIPTIONAL REGULATOR"/>
    <property type="match status" value="1"/>
</dbReference>
<dbReference type="SUPFAM" id="SSF47413">
    <property type="entry name" value="lambda repressor-like DNA-binding domains"/>
    <property type="match status" value="1"/>
</dbReference>
<comment type="similarity">
    <text evidence="1">Belongs to the short-chain fatty acyl-CoA assimilation regulator (ScfR) family.</text>
</comment>
<dbReference type="CDD" id="cd00093">
    <property type="entry name" value="HTH_XRE"/>
    <property type="match status" value="1"/>
</dbReference>
<dbReference type="Pfam" id="PF01381">
    <property type="entry name" value="HTH_3"/>
    <property type="match status" value="1"/>
</dbReference>
<feature type="domain" description="HTH cro/C1-type" evidence="3">
    <location>
        <begin position="83"/>
        <end position="137"/>
    </location>
</feature>
<name>A0ABY5YVY9_9ACTN</name>
<gene>
    <name evidence="4" type="ORF">Drose_21845</name>
</gene>
<evidence type="ECO:0000256" key="1">
    <source>
        <dbReference type="ARBA" id="ARBA00007227"/>
    </source>
</evidence>
<evidence type="ECO:0000313" key="4">
    <source>
        <dbReference type="EMBL" id="UWZ33911.1"/>
    </source>
</evidence>
<evidence type="ECO:0000256" key="2">
    <source>
        <dbReference type="ARBA" id="ARBA00023125"/>
    </source>
</evidence>
<keyword evidence="2" id="KW-0238">DNA-binding</keyword>
<dbReference type="Proteomes" id="UP001058271">
    <property type="component" value="Chromosome"/>
</dbReference>
<dbReference type="PANTHER" id="PTHR46797:SF1">
    <property type="entry name" value="METHYLPHOSPHONATE SYNTHASE"/>
    <property type="match status" value="1"/>
</dbReference>
<proteinExistence type="inferred from homology"/>